<feature type="transmembrane region" description="Helical" evidence="7">
    <location>
        <begin position="130"/>
        <end position="150"/>
    </location>
</feature>
<gene>
    <name evidence="9" type="ordered locus">DaAHT2_1909</name>
</gene>
<feature type="transmembrane region" description="Helical" evidence="7">
    <location>
        <begin position="180"/>
        <end position="198"/>
    </location>
</feature>
<reference evidence="10" key="1">
    <citation type="submission" date="2010-02" db="EMBL/GenBank/DDBJ databases">
        <title>Complete sequence of Desulfurivibrio alkaliphilus AHT2.</title>
        <authorList>
            <consortium name="US DOE Joint Genome Institute"/>
            <person name="Pitluck S."/>
            <person name="Chertkov O."/>
            <person name="Detter J.C."/>
            <person name="Han C."/>
            <person name="Tapia R."/>
            <person name="Larimer F."/>
            <person name="Land M."/>
            <person name="Hauser L."/>
            <person name="Kyrpides N."/>
            <person name="Mikhailova N."/>
            <person name="Sorokin D.Y."/>
            <person name="Muyzer G."/>
            <person name="Woyke T."/>
        </authorList>
    </citation>
    <scope>NUCLEOTIDE SEQUENCE [LARGE SCALE GENOMIC DNA]</scope>
    <source>
        <strain evidence="10">DSM 19089 / UNIQEM U267 / AHT2</strain>
    </source>
</reference>
<evidence type="ECO:0000259" key="8">
    <source>
        <dbReference type="Pfam" id="PF12801"/>
    </source>
</evidence>
<dbReference type="InterPro" id="IPR017896">
    <property type="entry name" value="4Fe4S_Fe-S-bd"/>
</dbReference>
<evidence type="ECO:0000256" key="2">
    <source>
        <dbReference type="ARBA" id="ARBA00022485"/>
    </source>
</evidence>
<dbReference type="InterPro" id="IPR051684">
    <property type="entry name" value="Electron_Trans/Redox"/>
</dbReference>
<dbReference type="Gene3D" id="3.30.70.20">
    <property type="match status" value="1"/>
</dbReference>
<feature type="transmembrane region" description="Helical" evidence="7">
    <location>
        <begin position="20"/>
        <end position="38"/>
    </location>
</feature>
<dbReference type="Proteomes" id="UP000001508">
    <property type="component" value="Chromosome"/>
</dbReference>
<dbReference type="RefSeq" id="WP_013164112.1">
    <property type="nucleotide sequence ID" value="NC_014216.1"/>
</dbReference>
<keyword evidence="7" id="KW-0472">Membrane</keyword>
<evidence type="ECO:0000256" key="5">
    <source>
        <dbReference type="ARBA" id="ARBA00023004"/>
    </source>
</evidence>
<evidence type="ECO:0000256" key="7">
    <source>
        <dbReference type="SAM" id="Phobius"/>
    </source>
</evidence>
<keyword evidence="7" id="KW-0812">Transmembrane</keyword>
<dbReference type="eggNOG" id="COG0348">
    <property type="taxonomic scope" value="Bacteria"/>
</dbReference>
<organism evidence="9 10">
    <name type="scientific">Desulfurivibrio alkaliphilus (strain DSM 19089 / UNIQEM U267 / AHT2)</name>
    <dbReference type="NCBI Taxonomy" id="589865"/>
    <lineage>
        <taxon>Bacteria</taxon>
        <taxon>Pseudomonadati</taxon>
        <taxon>Thermodesulfobacteriota</taxon>
        <taxon>Desulfobulbia</taxon>
        <taxon>Desulfobulbales</taxon>
        <taxon>Desulfobulbaceae</taxon>
        <taxon>Desulfurivibrio</taxon>
    </lineage>
</organism>
<dbReference type="AlphaFoldDB" id="D6Z4W4"/>
<dbReference type="InParanoid" id="D6Z4W4"/>
<evidence type="ECO:0000256" key="6">
    <source>
        <dbReference type="ARBA" id="ARBA00023014"/>
    </source>
</evidence>
<keyword evidence="3" id="KW-0479">Metal-binding</keyword>
<accession>D6Z4W4</accession>
<evidence type="ECO:0000256" key="4">
    <source>
        <dbReference type="ARBA" id="ARBA00022982"/>
    </source>
</evidence>
<keyword evidence="5" id="KW-0408">Iron</keyword>
<evidence type="ECO:0000256" key="1">
    <source>
        <dbReference type="ARBA" id="ARBA00022448"/>
    </source>
</evidence>
<dbReference type="OrthoDB" id="9784262at2"/>
<evidence type="ECO:0000313" key="9">
    <source>
        <dbReference type="EMBL" id="ADH86589.1"/>
    </source>
</evidence>
<sequence length="283" mass="31585">MNTAKDNAPKTPGRGIPWTLLRRTVMLAILALFMLQYFEIKLLVGSLSGSTLLGSIKLLDVFAFFEISAAAKGISLTLITAVLPVALLYLVLGRAFCGWVCPMDLLFSLVDKLRPGDQQGPARLPLPPRVGYWLAGGLLLLALLFSLPLFTNYLSHLTNFFRTIAGLVFLAGDLPVEPAMIAWSLLTLLALLVLHYFYPRLWCRVLCPVGKTYGLFNRLSLLKLRFNQGDCEGCELCEHKCYMGVKIVRNLDRGQLRDPNCIYCGRCIEGCRRKGKLIRMSLK</sequence>
<dbReference type="PANTHER" id="PTHR30176:SF3">
    <property type="entry name" value="FERREDOXIN-TYPE PROTEIN NAPH"/>
    <property type="match status" value="1"/>
</dbReference>
<keyword evidence="7" id="KW-1133">Transmembrane helix</keyword>
<dbReference type="KEGG" id="dak:DaAHT2_1909"/>
<proteinExistence type="predicted"/>
<keyword evidence="2" id="KW-0004">4Fe-4S</keyword>
<dbReference type="HOGENOM" id="CLU_066585_1_0_7"/>
<dbReference type="SUPFAM" id="SSF54862">
    <property type="entry name" value="4Fe-4S ferredoxins"/>
    <property type="match status" value="1"/>
</dbReference>
<feature type="domain" description="4Fe-4S ferredoxin-type" evidence="8">
    <location>
        <begin position="183"/>
        <end position="226"/>
    </location>
</feature>
<keyword evidence="4" id="KW-0249">Electron transport</keyword>
<dbReference type="EMBL" id="CP001940">
    <property type="protein sequence ID" value="ADH86589.1"/>
    <property type="molecule type" value="Genomic_DNA"/>
</dbReference>
<keyword evidence="10" id="KW-1185">Reference proteome</keyword>
<keyword evidence="1" id="KW-0813">Transport</keyword>
<dbReference type="STRING" id="589865.DaAHT2_1909"/>
<dbReference type="GO" id="GO:0051539">
    <property type="term" value="F:4 iron, 4 sulfur cluster binding"/>
    <property type="evidence" value="ECO:0007669"/>
    <property type="project" value="UniProtKB-KW"/>
</dbReference>
<dbReference type="GO" id="GO:0005886">
    <property type="term" value="C:plasma membrane"/>
    <property type="evidence" value="ECO:0007669"/>
    <property type="project" value="TreeGrafter"/>
</dbReference>
<protein>
    <submittedName>
        <fullName evidence="9">Polyferredoxin</fullName>
    </submittedName>
</protein>
<dbReference type="PANTHER" id="PTHR30176">
    <property type="entry name" value="FERREDOXIN-TYPE PROTEIN NAPH"/>
    <property type="match status" value="1"/>
</dbReference>
<feature type="domain" description="4Fe-4S ferredoxin-type" evidence="8">
    <location>
        <begin position="78"/>
        <end position="114"/>
    </location>
</feature>
<evidence type="ECO:0000256" key="3">
    <source>
        <dbReference type="ARBA" id="ARBA00022723"/>
    </source>
</evidence>
<dbReference type="Pfam" id="PF12801">
    <property type="entry name" value="Fer4_5"/>
    <property type="match status" value="2"/>
</dbReference>
<keyword evidence="6" id="KW-0411">Iron-sulfur</keyword>
<dbReference type="GO" id="GO:0046872">
    <property type="term" value="F:metal ion binding"/>
    <property type="evidence" value="ECO:0007669"/>
    <property type="project" value="UniProtKB-KW"/>
</dbReference>
<evidence type="ECO:0000313" key="10">
    <source>
        <dbReference type="Proteomes" id="UP000001508"/>
    </source>
</evidence>
<name>D6Z4W4_DESAT</name>